<dbReference type="InterPro" id="IPR036567">
    <property type="entry name" value="RHF-like"/>
</dbReference>
<organism evidence="1 2">
    <name type="scientific">Sunxiuqinia dokdonensis</name>
    <dbReference type="NCBI Taxonomy" id="1409788"/>
    <lineage>
        <taxon>Bacteria</taxon>
        <taxon>Pseudomonadati</taxon>
        <taxon>Bacteroidota</taxon>
        <taxon>Bacteroidia</taxon>
        <taxon>Marinilabiliales</taxon>
        <taxon>Prolixibacteraceae</taxon>
        <taxon>Sunxiuqinia</taxon>
    </lineage>
</organism>
<dbReference type="Proteomes" id="UP000036958">
    <property type="component" value="Unassembled WGS sequence"/>
</dbReference>
<accession>A0A0L8V6F1</accession>
<dbReference type="STRING" id="1409788.NC99_34290"/>
<dbReference type="Gene3D" id="3.30.160.100">
    <property type="entry name" value="Ribosome hibernation promotion factor-like"/>
    <property type="match status" value="1"/>
</dbReference>
<keyword evidence="2" id="KW-1185">Reference proteome</keyword>
<dbReference type="Pfam" id="PF02482">
    <property type="entry name" value="Ribosomal_S30AE"/>
    <property type="match status" value="1"/>
</dbReference>
<dbReference type="SUPFAM" id="SSF69754">
    <property type="entry name" value="Ribosome binding protein Y (YfiA homologue)"/>
    <property type="match status" value="1"/>
</dbReference>
<dbReference type="OrthoDB" id="9808702at2"/>
<evidence type="ECO:0000313" key="2">
    <source>
        <dbReference type="Proteomes" id="UP000036958"/>
    </source>
</evidence>
<dbReference type="RefSeq" id="WP_053185781.1">
    <property type="nucleotide sequence ID" value="NZ_LGIA01000178.1"/>
</dbReference>
<dbReference type="InterPro" id="IPR003489">
    <property type="entry name" value="RHF/RaiA"/>
</dbReference>
<protein>
    <submittedName>
        <fullName evidence="1">RNA polymerase subunit sigma-54</fullName>
    </submittedName>
</protein>
<dbReference type="CDD" id="cd00552">
    <property type="entry name" value="RaiA"/>
    <property type="match status" value="1"/>
</dbReference>
<dbReference type="EMBL" id="LGIA01000178">
    <property type="protein sequence ID" value="KOH43762.1"/>
    <property type="molecule type" value="Genomic_DNA"/>
</dbReference>
<name>A0A0L8V6F1_9BACT</name>
<gene>
    <name evidence="1" type="ORF">NC99_34290</name>
</gene>
<proteinExistence type="predicted"/>
<dbReference type="AlphaFoldDB" id="A0A0L8V6F1"/>
<evidence type="ECO:0000313" key="1">
    <source>
        <dbReference type="EMBL" id="KOH43762.1"/>
    </source>
</evidence>
<reference evidence="2" key="1">
    <citation type="submission" date="2015-07" db="EMBL/GenBank/DDBJ databases">
        <title>Genome sequencing of Sunxiuqinia dokdonensis strain SK.</title>
        <authorList>
            <person name="Ahn S."/>
            <person name="Kim B.-C."/>
        </authorList>
    </citation>
    <scope>NUCLEOTIDE SEQUENCE [LARGE SCALE GENOMIC DNA]</scope>
    <source>
        <strain evidence="2">SK</strain>
    </source>
</reference>
<comment type="caution">
    <text evidence="1">The sequence shown here is derived from an EMBL/GenBank/DDBJ whole genome shotgun (WGS) entry which is preliminary data.</text>
</comment>
<sequence length="100" mass="11391">MNINLNAVHFTPDQKLVDFANKKLNKLDTFFEGIISAELILKVLKPETADNKIAEIKLSIPANGYLFAKKEADTFEEAIDLAIDAIRRQLTKFKEKLKEK</sequence>
<dbReference type="NCBIfam" id="TIGR00741">
    <property type="entry name" value="yfiA"/>
    <property type="match status" value="1"/>
</dbReference>